<protein>
    <submittedName>
        <fullName evidence="1">Uncharacterized protein</fullName>
    </submittedName>
</protein>
<evidence type="ECO:0000313" key="1">
    <source>
        <dbReference type="EMBL" id="ANZ49486.1"/>
    </source>
</evidence>
<evidence type="ECO:0000313" key="2">
    <source>
        <dbReference type="Proteomes" id="UP000202923"/>
    </source>
</evidence>
<dbReference type="EMBL" id="KX397369">
    <property type="protein sequence ID" value="ANZ49486.1"/>
    <property type="molecule type" value="Genomic_DNA"/>
</dbReference>
<sequence>MINDITEQVLRGEGIDPQYVDMVNAWLALPVEQKTEKRVFIIAKNRLMFMVIDREFLVGTVQQYIALNDGPADMTMLPAYLGLREIHLYTQQPSLYEPDGWRLSRVIMTKETGFSTSFPVSVETNAVLSENELWDFLVLMREQGQTEVLRMLGEGTACIHVYRDGLERGFIVTNVEGPLGLLAMVGEGIPAFDALIRAFDYIAGQRGFGTVAGTYGNPLLGVAAEIGYVPTLTTVILTDHLTEKE</sequence>
<name>A0A1B2IDX7_9CAUD</name>
<dbReference type="Proteomes" id="UP000202923">
    <property type="component" value="Genome"/>
</dbReference>
<dbReference type="RefSeq" id="YP_009278739.1">
    <property type="nucleotide sequence ID" value="NC_031010.1"/>
</dbReference>
<organism evidence="1 2">
    <name type="scientific">Erwinia phage vB_EamM_Kwan</name>
    <dbReference type="NCBI Taxonomy" id="1883374"/>
    <lineage>
        <taxon>Viruses</taxon>
        <taxon>Duplodnaviria</taxon>
        <taxon>Heunggongvirae</taxon>
        <taxon>Uroviricota</taxon>
        <taxon>Caudoviricetes</taxon>
        <taxon>Chimalliviridae</taxon>
        <taxon>Wellingtonvirus</taxon>
        <taxon>Wellingtonvirus wellington</taxon>
    </lineage>
</organism>
<dbReference type="GeneID" id="29061978"/>
<dbReference type="KEGG" id="vg:29061978"/>
<reference evidence="1 2" key="1">
    <citation type="submission" date="2016-06" db="EMBL/GenBank/DDBJ databases">
        <authorList>
            <person name="Kjaerup R.B."/>
            <person name="Dalgaard T.S."/>
            <person name="Juul-Madsen H.R."/>
        </authorList>
    </citation>
    <scope>NUCLEOTIDE SEQUENCE [LARGE SCALE GENOMIC DNA]</scope>
</reference>
<proteinExistence type="predicted"/>
<accession>A0A1B2IDX7</accession>
<gene>
    <name evidence="1" type="ORF">KWAN_134</name>
</gene>